<sequence>MRGSQPSLPAVGRPSTLPSSSSSSQNRRRCTAHFRRHASLFQSSSREAEK</sequence>
<proteinExistence type="predicted"/>
<feature type="compositionally biased region" description="Basic residues" evidence="1">
    <location>
        <begin position="26"/>
        <end position="38"/>
    </location>
</feature>
<evidence type="ECO:0000256" key="1">
    <source>
        <dbReference type="SAM" id="MobiDB-lite"/>
    </source>
</evidence>
<evidence type="ECO:0000313" key="2">
    <source>
        <dbReference type="EnsemblPlants" id="MELO3C030405.2.1"/>
    </source>
</evidence>
<protein>
    <submittedName>
        <fullName evidence="2">Uncharacterized protein</fullName>
    </submittedName>
</protein>
<dbReference type="Gramene" id="MELO3C030405.2.1">
    <property type="protein sequence ID" value="MELO3C030405.2.1"/>
    <property type="gene ID" value="MELO3C030405.2"/>
</dbReference>
<dbReference type="EnsemblPlants" id="MELO3C030405.2.1">
    <property type="protein sequence ID" value="MELO3C030405.2.1"/>
    <property type="gene ID" value="MELO3C030405.2"/>
</dbReference>
<name>A0A9I9E8Y3_CUCME</name>
<feature type="region of interest" description="Disordered" evidence="1">
    <location>
        <begin position="1"/>
        <end position="50"/>
    </location>
</feature>
<feature type="compositionally biased region" description="Polar residues" evidence="1">
    <location>
        <begin position="40"/>
        <end position="50"/>
    </location>
</feature>
<accession>A0A9I9E8Y3</accession>
<dbReference type="AlphaFoldDB" id="A0A9I9E8Y3"/>
<organism evidence="2">
    <name type="scientific">Cucumis melo</name>
    <name type="common">Muskmelon</name>
    <dbReference type="NCBI Taxonomy" id="3656"/>
    <lineage>
        <taxon>Eukaryota</taxon>
        <taxon>Viridiplantae</taxon>
        <taxon>Streptophyta</taxon>
        <taxon>Embryophyta</taxon>
        <taxon>Tracheophyta</taxon>
        <taxon>Spermatophyta</taxon>
        <taxon>Magnoliopsida</taxon>
        <taxon>eudicotyledons</taxon>
        <taxon>Gunneridae</taxon>
        <taxon>Pentapetalae</taxon>
        <taxon>rosids</taxon>
        <taxon>fabids</taxon>
        <taxon>Cucurbitales</taxon>
        <taxon>Cucurbitaceae</taxon>
        <taxon>Benincaseae</taxon>
        <taxon>Cucumis</taxon>
    </lineage>
</organism>
<reference evidence="2" key="1">
    <citation type="submission" date="2023-03" db="UniProtKB">
        <authorList>
            <consortium name="EnsemblPlants"/>
        </authorList>
    </citation>
    <scope>IDENTIFICATION</scope>
</reference>